<organism evidence="2 3">
    <name type="scientific">Paraburkholderia kururiensis</name>
    <dbReference type="NCBI Taxonomy" id="984307"/>
    <lineage>
        <taxon>Bacteria</taxon>
        <taxon>Pseudomonadati</taxon>
        <taxon>Pseudomonadota</taxon>
        <taxon>Betaproteobacteria</taxon>
        <taxon>Burkholderiales</taxon>
        <taxon>Burkholderiaceae</taxon>
        <taxon>Paraburkholderia</taxon>
    </lineage>
</organism>
<evidence type="ECO:0000313" key="3">
    <source>
        <dbReference type="Proteomes" id="UP001325479"/>
    </source>
</evidence>
<proteinExistence type="predicted"/>
<dbReference type="EMBL" id="CP139965">
    <property type="protein sequence ID" value="WQD79032.1"/>
    <property type="molecule type" value="Genomic_DNA"/>
</dbReference>
<dbReference type="InterPro" id="IPR018683">
    <property type="entry name" value="DUF2169"/>
</dbReference>
<reference evidence="2 3" key="1">
    <citation type="submission" date="2023-12" db="EMBL/GenBank/DDBJ databases">
        <title>Genome sequencing and assembly of bacterial species from a model synthetic community.</title>
        <authorList>
            <person name="Hogle S.L."/>
        </authorList>
    </citation>
    <scope>NUCLEOTIDE SEQUENCE [LARGE SCALE GENOMIC DNA]</scope>
    <source>
        <strain evidence="2 3">HAMBI 2494</strain>
    </source>
</reference>
<sequence length="475" mass="53017">MEFINHTPFPALAFAGVDAREQEFHVVVLRQTLTWNERDGLHFSDEQQPLCEADQFFGADQHGSVRQESDLCHYKPRCDVIVNATAYPPRRPDGNVPGKFDVRLVVSRPDIPVSLPAEPHGLNPLMAASAEAMQTWRADVERAKKTTTQGHRLIYKTLVVTGKRQFVKRKRLPRLAAALIKVCSLGIVRLPDWRLTSPEPVREVPVILEHAFGGQCRIEQGDKVADRVPKKHRLTPEQAETHPDAPHAPVAHDAYSANVVGQGFTRDWYLDAAGVDTITAPQIEYPEHPVTVDHFNRARVGELDVAQPLVAGLGVRPKGHPDRAKLVGTIDRAFIESDAPLPKDFDFAVWNAAWPDQQVDALRGDEQIELVNLCNSSTPRSRQDASGDVRLTLRLPGHLPFVLVRFENGSIGELESRLDTVLIDPDRREVSCVWRATVAKEPDVRVLEMRMIERHDTGTTMPEPLASQDEGVVHG</sequence>
<dbReference type="Proteomes" id="UP001325479">
    <property type="component" value="Chromosome"/>
</dbReference>
<name>A0ABZ0WNS7_9BURK</name>
<evidence type="ECO:0000313" key="2">
    <source>
        <dbReference type="EMBL" id="WQD79032.1"/>
    </source>
</evidence>
<evidence type="ECO:0000259" key="1">
    <source>
        <dbReference type="Pfam" id="PF09937"/>
    </source>
</evidence>
<gene>
    <name evidence="2" type="ORF">U0042_04815</name>
</gene>
<accession>A0ABZ0WNS7</accession>
<feature type="domain" description="DUF2169" evidence="1">
    <location>
        <begin position="155"/>
        <end position="435"/>
    </location>
</feature>
<feature type="domain" description="DUF2169" evidence="1">
    <location>
        <begin position="22"/>
        <end position="102"/>
    </location>
</feature>
<dbReference type="RefSeq" id="WP_114812933.1">
    <property type="nucleotide sequence ID" value="NZ_CP139965.1"/>
</dbReference>
<keyword evidence="3" id="KW-1185">Reference proteome</keyword>
<protein>
    <submittedName>
        <fullName evidence="2">DUF2169 domain-containing protein</fullName>
    </submittedName>
</protein>
<dbReference type="Pfam" id="PF09937">
    <property type="entry name" value="DUF2169"/>
    <property type="match status" value="2"/>
</dbReference>